<evidence type="ECO:0000313" key="5">
    <source>
        <dbReference type="Proteomes" id="UP000664132"/>
    </source>
</evidence>
<dbReference type="Gene3D" id="3.30.559.10">
    <property type="entry name" value="Chloramphenicol acetyltransferase-like domain"/>
    <property type="match status" value="1"/>
</dbReference>
<dbReference type="AlphaFoldDB" id="A0A8H7T1M7"/>
<dbReference type="Proteomes" id="UP000664132">
    <property type="component" value="Unassembled WGS sequence"/>
</dbReference>
<name>A0A8H7T1M7_9HELO</name>
<dbReference type="InterPro" id="IPR023213">
    <property type="entry name" value="CAT-like_dom_sf"/>
</dbReference>
<dbReference type="EMBL" id="JAFJYH010000582">
    <property type="protein sequence ID" value="KAG4410810.1"/>
    <property type="molecule type" value="Genomic_DNA"/>
</dbReference>
<dbReference type="OrthoDB" id="2548233at2759"/>
<evidence type="ECO:0000256" key="1">
    <source>
        <dbReference type="ARBA" id="ARBA00006439"/>
    </source>
</evidence>
<dbReference type="GO" id="GO:0043386">
    <property type="term" value="P:mycotoxin biosynthetic process"/>
    <property type="evidence" value="ECO:0007669"/>
    <property type="project" value="InterPro"/>
</dbReference>
<sequence length="285" mass="32062">MSVVPGGSVLSPVDPSIYSWRQSSLSPSQWNRLALSNECMWASRPKDLRELFICTLIAPESPIARSALTSAASRAWQILRFQVPELSADATCTEDGAAYMQYQTPQSQVEVDAWVDRISHFETGRGMLNFKELKAKVLSRKREHDSDKTFLLLYSQTARDSRDDRVEHVQVMLYADHQVMDGTGLKILLGKYLSLLASALPNPGEIQKVDIHWSKSYKNLSLPWILHMNDNQVVSGSDYEEIVTWNQNIILNKLACTSYQTNSSSSSLMTSQKLNPGLPLKSRHS</sequence>
<evidence type="ECO:0000313" key="4">
    <source>
        <dbReference type="EMBL" id="KAG4410810.1"/>
    </source>
</evidence>
<dbReference type="InterPro" id="IPR009992">
    <property type="entry name" value="Tri3/Sat12/Sat16/Mac1"/>
</dbReference>
<proteinExistence type="inferred from homology"/>
<comment type="caution">
    <text evidence="4">The sequence shown here is derived from an EMBL/GenBank/DDBJ whole genome shotgun (WGS) entry which is preliminary data.</text>
</comment>
<protein>
    <submittedName>
        <fullName evidence="4">Uncharacterized protein</fullName>
    </submittedName>
</protein>
<comment type="similarity">
    <text evidence="1">Belongs to the trichothecene O-acetyltransferase family.</text>
</comment>
<gene>
    <name evidence="4" type="ORF">IFR04_016056</name>
</gene>
<dbReference type="GO" id="GO:0016407">
    <property type="term" value="F:acetyltransferase activity"/>
    <property type="evidence" value="ECO:0007669"/>
    <property type="project" value="InterPro"/>
</dbReference>
<keyword evidence="2" id="KW-0808">Transferase</keyword>
<evidence type="ECO:0000256" key="3">
    <source>
        <dbReference type="SAM" id="MobiDB-lite"/>
    </source>
</evidence>
<accession>A0A8H7T1M7</accession>
<keyword evidence="5" id="KW-1185">Reference proteome</keyword>
<reference evidence="4" key="1">
    <citation type="submission" date="2021-02" db="EMBL/GenBank/DDBJ databases">
        <title>Genome sequence Cadophora malorum strain M34.</title>
        <authorList>
            <person name="Stefanovic E."/>
            <person name="Vu D."/>
            <person name="Scully C."/>
            <person name="Dijksterhuis J."/>
            <person name="Roader J."/>
            <person name="Houbraken J."/>
        </authorList>
    </citation>
    <scope>NUCLEOTIDE SEQUENCE</scope>
    <source>
        <strain evidence="4">M34</strain>
    </source>
</reference>
<dbReference type="Pfam" id="PF07428">
    <property type="entry name" value="Tri3"/>
    <property type="match status" value="1"/>
</dbReference>
<organism evidence="4 5">
    <name type="scientific">Cadophora malorum</name>
    <dbReference type="NCBI Taxonomy" id="108018"/>
    <lineage>
        <taxon>Eukaryota</taxon>
        <taxon>Fungi</taxon>
        <taxon>Dikarya</taxon>
        <taxon>Ascomycota</taxon>
        <taxon>Pezizomycotina</taxon>
        <taxon>Leotiomycetes</taxon>
        <taxon>Helotiales</taxon>
        <taxon>Ploettnerulaceae</taxon>
        <taxon>Cadophora</taxon>
    </lineage>
</organism>
<feature type="region of interest" description="Disordered" evidence="3">
    <location>
        <begin position="263"/>
        <end position="285"/>
    </location>
</feature>
<evidence type="ECO:0000256" key="2">
    <source>
        <dbReference type="ARBA" id="ARBA00022679"/>
    </source>
</evidence>